<proteinExistence type="predicted"/>
<reference evidence="3" key="1">
    <citation type="journal article" date="2019" name="Int. J. Syst. Evol. Microbiol.">
        <title>The Global Catalogue of Microorganisms (GCM) 10K type strain sequencing project: providing services to taxonomists for standard genome sequencing and annotation.</title>
        <authorList>
            <consortium name="The Broad Institute Genomics Platform"/>
            <consortium name="The Broad Institute Genome Sequencing Center for Infectious Disease"/>
            <person name="Wu L."/>
            <person name="Ma J."/>
        </authorList>
    </citation>
    <scope>NUCLEOTIDE SEQUENCE [LARGE SCALE GENOMIC DNA]</scope>
    <source>
        <strain evidence="3">CCUG 48316</strain>
    </source>
</reference>
<sequence>MSDPFDDLIAANPAPAAKPSARLDPFEALIAANPPPSDLPAAGLPGDGSAAVGRGIINGVPVVGPYLLGGVNRAVAGIRSLKNDTKFSDEPAQRRDLRRGDREGEPEGHGWR</sequence>
<evidence type="ECO:0000256" key="1">
    <source>
        <dbReference type="SAM" id="MobiDB-lite"/>
    </source>
</evidence>
<feature type="compositionally biased region" description="Basic and acidic residues" evidence="1">
    <location>
        <begin position="81"/>
        <end position="112"/>
    </location>
</feature>
<protein>
    <submittedName>
        <fullName evidence="2">Uncharacterized protein</fullName>
    </submittedName>
</protein>
<dbReference type="EMBL" id="JBHSWN010000001">
    <property type="protein sequence ID" value="MFC6790570.1"/>
    <property type="molecule type" value="Genomic_DNA"/>
</dbReference>
<gene>
    <name evidence="2" type="ORF">ACFQE0_13735</name>
</gene>
<comment type="caution">
    <text evidence="2">The sequence shown here is derived from an EMBL/GenBank/DDBJ whole genome shotgun (WGS) entry which is preliminary data.</text>
</comment>
<accession>A0ABW2BKC4</accession>
<keyword evidence="3" id="KW-1185">Reference proteome</keyword>
<dbReference type="RefSeq" id="WP_378970499.1">
    <property type="nucleotide sequence ID" value="NZ_JBHSWN010000001.1"/>
</dbReference>
<organism evidence="2 3">
    <name type="scientific">Methylobacterium komagatae</name>
    <dbReference type="NCBI Taxonomy" id="374425"/>
    <lineage>
        <taxon>Bacteria</taxon>
        <taxon>Pseudomonadati</taxon>
        <taxon>Pseudomonadota</taxon>
        <taxon>Alphaproteobacteria</taxon>
        <taxon>Hyphomicrobiales</taxon>
        <taxon>Methylobacteriaceae</taxon>
        <taxon>Methylobacterium</taxon>
    </lineage>
</organism>
<name>A0ABW2BKC4_9HYPH</name>
<dbReference type="Proteomes" id="UP001596292">
    <property type="component" value="Unassembled WGS sequence"/>
</dbReference>
<feature type="region of interest" description="Disordered" evidence="1">
    <location>
        <begin position="80"/>
        <end position="112"/>
    </location>
</feature>
<evidence type="ECO:0000313" key="3">
    <source>
        <dbReference type="Proteomes" id="UP001596292"/>
    </source>
</evidence>
<evidence type="ECO:0000313" key="2">
    <source>
        <dbReference type="EMBL" id="MFC6790570.1"/>
    </source>
</evidence>